<dbReference type="PANTHER" id="PTHR15657:SF1">
    <property type="entry name" value="THYROID TRANSCRIPTION FACTOR 1-ASSOCIATED PROTEIN 26"/>
    <property type="match status" value="1"/>
</dbReference>
<dbReference type="PANTHER" id="PTHR15657">
    <property type="entry name" value="THYROID TRANSCRIPTION FACTOR 1-ASSOCIATED PROTEIN 26"/>
    <property type="match status" value="1"/>
</dbReference>
<gene>
    <name evidence="4" type="ORF">ALEPTO_LOCUS6666</name>
</gene>
<proteinExistence type="inferred from homology"/>
<keyword evidence="5" id="KW-1185">Reference proteome</keyword>
<evidence type="ECO:0000313" key="4">
    <source>
        <dbReference type="EMBL" id="CAG8567740.1"/>
    </source>
</evidence>
<sequence>MKSSVGFDYREKVKKIKKNRIIKKAKIKKDYFKKIKKNEKLETPEFYKEIFGQQSSSINDSNDQEIHDNEIITAQELSSRPKLQQHKDDNDSLSSSFESVDSDDDVEKKGSIAKGKKKKDDTKTNKRNSSKPNPFEKRYKETERLRLEKQARIEASKKEREEQAKRRVDYYMNRKQTKKKLFKRTAKGQPVMKSQIEHLLSKIKSSVKQ</sequence>
<feature type="region of interest" description="Disordered" evidence="3">
    <location>
        <begin position="54"/>
        <end position="166"/>
    </location>
</feature>
<dbReference type="AlphaFoldDB" id="A0A9N9G001"/>
<accession>A0A9N9G001</accession>
<reference evidence="4" key="1">
    <citation type="submission" date="2021-06" db="EMBL/GenBank/DDBJ databases">
        <authorList>
            <person name="Kallberg Y."/>
            <person name="Tangrot J."/>
            <person name="Rosling A."/>
        </authorList>
    </citation>
    <scope>NUCLEOTIDE SEQUENCE</scope>
    <source>
        <strain evidence="4">FL130A</strain>
    </source>
</reference>
<evidence type="ECO:0000256" key="1">
    <source>
        <dbReference type="ARBA" id="ARBA00006800"/>
    </source>
</evidence>
<comment type="similarity">
    <text evidence="1">Belongs to the FYV7 family.</text>
</comment>
<dbReference type="PRINTS" id="PR01854">
    <property type="entry name" value="BR22PROTEIN"/>
</dbReference>
<protein>
    <recommendedName>
        <fullName evidence="2">rRNA-processing protein FYV7</fullName>
    </recommendedName>
</protein>
<evidence type="ECO:0000256" key="3">
    <source>
        <dbReference type="SAM" id="MobiDB-lite"/>
    </source>
</evidence>
<evidence type="ECO:0000313" key="5">
    <source>
        <dbReference type="Proteomes" id="UP000789508"/>
    </source>
</evidence>
<dbReference type="InterPro" id="IPR013730">
    <property type="entry name" value="Fyv7/TAP26"/>
</dbReference>
<dbReference type="OrthoDB" id="2405038at2759"/>
<dbReference type="EMBL" id="CAJVPS010002399">
    <property type="protein sequence ID" value="CAG8567740.1"/>
    <property type="molecule type" value="Genomic_DNA"/>
</dbReference>
<comment type="caution">
    <text evidence="4">The sequence shown here is derived from an EMBL/GenBank/DDBJ whole genome shotgun (WGS) entry which is preliminary data.</text>
</comment>
<evidence type="ECO:0000256" key="2">
    <source>
        <dbReference type="ARBA" id="ARBA00018780"/>
    </source>
</evidence>
<feature type="compositionally biased region" description="Basic and acidic residues" evidence="3">
    <location>
        <begin position="134"/>
        <end position="166"/>
    </location>
</feature>
<name>A0A9N9G001_9GLOM</name>
<dbReference type="Proteomes" id="UP000789508">
    <property type="component" value="Unassembled WGS sequence"/>
</dbReference>
<organism evidence="4 5">
    <name type="scientific">Ambispora leptoticha</name>
    <dbReference type="NCBI Taxonomy" id="144679"/>
    <lineage>
        <taxon>Eukaryota</taxon>
        <taxon>Fungi</taxon>
        <taxon>Fungi incertae sedis</taxon>
        <taxon>Mucoromycota</taxon>
        <taxon>Glomeromycotina</taxon>
        <taxon>Glomeromycetes</taxon>
        <taxon>Archaeosporales</taxon>
        <taxon>Ambisporaceae</taxon>
        <taxon>Ambispora</taxon>
    </lineage>
</organism>
<dbReference type="GO" id="GO:0005634">
    <property type="term" value="C:nucleus"/>
    <property type="evidence" value="ECO:0007669"/>
    <property type="project" value="TreeGrafter"/>
</dbReference>
<dbReference type="Pfam" id="PF08524">
    <property type="entry name" value="rRNA_processing"/>
    <property type="match status" value="1"/>
</dbReference>